<feature type="compositionally biased region" description="Polar residues" evidence="1">
    <location>
        <begin position="418"/>
        <end position="436"/>
    </location>
</feature>
<evidence type="ECO:0000256" key="1">
    <source>
        <dbReference type="SAM" id="MobiDB-lite"/>
    </source>
</evidence>
<dbReference type="RefSeq" id="XP_034286703.1">
    <property type="nucleotide sequence ID" value="XM_034430812.2"/>
</dbReference>
<keyword evidence="2" id="KW-1133">Transmembrane helix</keyword>
<dbReference type="GeneID" id="117673439"/>
<keyword evidence="4" id="KW-1185">Reference proteome</keyword>
<feature type="transmembrane region" description="Helical" evidence="2">
    <location>
        <begin position="357"/>
        <end position="383"/>
    </location>
</feature>
<protein>
    <submittedName>
        <fullName evidence="5">Mucin-17-like</fullName>
    </submittedName>
</protein>
<dbReference type="InterPro" id="IPR036364">
    <property type="entry name" value="SEA_dom_sf"/>
</dbReference>
<organism evidence="4 5">
    <name type="scientific">Pantherophis guttatus</name>
    <name type="common">Corn snake</name>
    <name type="synonym">Elaphe guttata</name>
    <dbReference type="NCBI Taxonomy" id="94885"/>
    <lineage>
        <taxon>Eukaryota</taxon>
        <taxon>Metazoa</taxon>
        <taxon>Chordata</taxon>
        <taxon>Craniata</taxon>
        <taxon>Vertebrata</taxon>
        <taxon>Euteleostomi</taxon>
        <taxon>Lepidosauria</taxon>
        <taxon>Squamata</taxon>
        <taxon>Bifurcata</taxon>
        <taxon>Unidentata</taxon>
        <taxon>Episquamata</taxon>
        <taxon>Toxicofera</taxon>
        <taxon>Serpentes</taxon>
        <taxon>Colubroidea</taxon>
        <taxon>Colubridae</taxon>
        <taxon>Colubrinae</taxon>
        <taxon>Pantherophis</taxon>
    </lineage>
</organism>
<keyword evidence="2" id="KW-0812">Transmembrane</keyword>
<dbReference type="PANTHER" id="PTHR37999:SF2">
    <property type="entry name" value="MUCIN-17"/>
    <property type="match status" value="1"/>
</dbReference>
<dbReference type="PROSITE" id="PS50024">
    <property type="entry name" value="SEA"/>
    <property type="match status" value="1"/>
</dbReference>
<sequence>MTNPETSPSSMFSSSQTQRPKSTTGRPSSSPSTPEATSIQSQVKTTPVSITSSVTVGPHVVTSGSPGLPSPPSRTIEHPSTIYFSSTSPSFTMYTSQEGMLQSTTLSTASTTEILPPKCFNGGVPIGDRCNCPSPYIEPFCSEARNEVVVEMIMATINVFVKVIKENFTAEMAIPGSLAFQTFAAQFDHQMNIFYANIPGYQKVIVIRLSNGSINVDHQVVLQVPFSKFNAFYNAAVDKIQTKLHSKEQVCSSELKGKLCFNSSDSVVIQVPLSPQDLSKICRNDSVVTQELQPYYLARNISNQLQCISNCSFFHPDPFRCDKGSCYIQADGPNCYCQQSDAYWYTGRHCDQSISKVGVAVGVALGLAVLLLLILLLAALLCWQCRRRRKDHRQLYSNPNEEKWYENDSDWAARPQGLSPQSPLAQQQRPAPSASTSREDACPTPTQGSFQPRLDQVDTSLQAHIARPQITRL</sequence>
<feature type="domain" description="SEA" evidence="3">
    <location>
        <begin position="153"/>
        <end position="266"/>
    </location>
</feature>
<evidence type="ECO:0000313" key="4">
    <source>
        <dbReference type="Proteomes" id="UP001652622"/>
    </source>
</evidence>
<evidence type="ECO:0000259" key="3">
    <source>
        <dbReference type="PROSITE" id="PS50024"/>
    </source>
</evidence>
<reference evidence="5" key="1">
    <citation type="submission" date="2025-08" db="UniProtKB">
        <authorList>
            <consortium name="RefSeq"/>
        </authorList>
    </citation>
    <scope>IDENTIFICATION</scope>
    <source>
        <tissue evidence="5">Blood</tissue>
    </source>
</reference>
<feature type="region of interest" description="Disordered" evidence="1">
    <location>
        <begin position="411"/>
        <end position="455"/>
    </location>
</feature>
<dbReference type="OMA" id="IMATINV"/>
<dbReference type="KEGG" id="pgut:117673439"/>
<dbReference type="Pfam" id="PF01390">
    <property type="entry name" value="SEA"/>
    <property type="match status" value="1"/>
</dbReference>
<dbReference type="InterPro" id="IPR053311">
    <property type="entry name" value="Mucosal_Integrity_Assoc"/>
</dbReference>
<dbReference type="Proteomes" id="UP001652622">
    <property type="component" value="Unplaced"/>
</dbReference>
<dbReference type="InParanoid" id="A0A6P9CQ66"/>
<dbReference type="SUPFAM" id="SSF82671">
    <property type="entry name" value="SEA domain"/>
    <property type="match status" value="1"/>
</dbReference>
<feature type="region of interest" description="Disordered" evidence="1">
    <location>
        <begin position="1"/>
        <end position="51"/>
    </location>
</feature>
<dbReference type="AlphaFoldDB" id="A0A6P9CQ66"/>
<dbReference type="Gene3D" id="3.30.70.960">
    <property type="entry name" value="SEA domain"/>
    <property type="match status" value="1"/>
</dbReference>
<keyword evidence="2" id="KW-0472">Membrane</keyword>
<feature type="compositionally biased region" description="Low complexity" evidence="1">
    <location>
        <begin position="22"/>
        <end position="34"/>
    </location>
</feature>
<accession>A0A6P9CQ66</accession>
<evidence type="ECO:0000313" key="5">
    <source>
        <dbReference type="RefSeq" id="XP_034286703.1"/>
    </source>
</evidence>
<proteinExistence type="predicted"/>
<dbReference type="InterPro" id="IPR000082">
    <property type="entry name" value="SEA_dom"/>
</dbReference>
<name>A0A6P9CQ66_PANGU</name>
<gene>
    <name evidence="5" type="primary">LOC117673439</name>
</gene>
<evidence type="ECO:0000256" key="2">
    <source>
        <dbReference type="SAM" id="Phobius"/>
    </source>
</evidence>
<dbReference type="PANTHER" id="PTHR37999">
    <property type="entry name" value="MUCIN-17"/>
    <property type="match status" value="1"/>
</dbReference>